<feature type="region of interest" description="Disordered" evidence="1">
    <location>
        <begin position="26"/>
        <end position="46"/>
    </location>
</feature>
<dbReference type="Proteomes" id="UP001199469">
    <property type="component" value="Unassembled WGS sequence"/>
</dbReference>
<evidence type="ECO:0000313" key="3">
    <source>
        <dbReference type="Proteomes" id="UP001199469"/>
    </source>
</evidence>
<reference evidence="2 3" key="1">
    <citation type="submission" date="2021-11" db="EMBL/GenBank/DDBJ databases">
        <title>Draft genome sequence of Actinomycetospora sp. SF1 isolated from the rhizosphere soil.</title>
        <authorList>
            <person name="Duangmal K."/>
            <person name="Chantavorakit T."/>
        </authorList>
    </citation>
    <scope>NUCLEOTIDE SEQUENCE [LARGE SCALE GENOMIC DNA]</scope>
    <source>
        <strain evidence="2 3">TBRC 5722</strain>
    </source>
</reference>
<name>A0ABS8PHD5_9PSEU</name>
<proteinExistence type="predicted"/>
<dbReference type="EMBL" id="JAJNDB010000009">
    <property type="protein sequence ID" value="MCD2197687.1"/>
    <property type="molecule type" value="Genomic_DNA"/>
</dbReference>
<feature type="region of interest" description="Disordered" evidence="1">
    <location>
        <begin position="262"/>
        <end position="311"/>
    </location>
</feature>
<sequence>MNLSELFATWQAWHTRDVAEQAARRAEIDGRDDDADQLRRDPAGDGFAPRAIEALAAQHELAERLGDWRWHTVTAAREQGASWNDVAAATGTDPTTAQQAYRDRVTAAEQTAAGLDIPFHDAERYRAAAANDPLPPTRADTGQEIDDMTTHGNDDRIEHISGPDIHEDGLVVGEIALPGGLPPDDEEDEEEEDDAGLDIPRWDEAWSIADRDGYVLFDPETPGGFRALTPHERTELTDTVRAGSPSFTADATEPADRAAADLNAGRVDPRVSADQTPWVDSPEGVAERERWAIENADPTKALDNSDPDDRDALERRLDDLRVRLTGYTWREGVDRDQALADRREQLGRWYDDDHAAEADAGEQSGDSVERDPECSGTGPVPDPRWYW</sequence>
<evidence type="ECO:0000313" key="2">
    <source>
        <dbReference type="EMBL" id="MCD2197687.1"/>
    </source>
</evidence>
<keyword evidence="3" id="KW-1185">Reference proteome</keyword>
<organism evidence="2 3">
    <name type="scientific">Actinomycetospora endophytica</name>
    <dbReference type="NCBI Taxonomy" id="2291215"/>
    <lineage>
        <taxon>Bacteria</taxon>
        <taxon>Bacillati</taxon>
        <taxon>Actinomycetota</taxon>
        <taxon>Actinomycetes</taxon>
        <taxon>Pseudonocardiales</taxon>
        <taxon>Pseudonocardiaceae</taxon>
        <taxon>Actinomycetospora</taxon>
    </lineage>
</organism>
<feature type="region of interest" description="Disordered" evidence="1">
    <location>
        <begin position="350"/>
        <end position="387"/>
    </location>
</feature>
<evidence type="ECO:0000256" key="1">
    <source>
        <dbReference type="SAM" id="MobiDB-lite"/>
    </source>
</evidence>
<accession>A0ABS8PHD5</accession>
<protein>
    <submittedName>
        <fullName evidence="2">Uncharacterized protein</fullName>
    </submittedName>
</protein>
<gene>
    <name evidence="2" type="ORF">LQ327_30380</name>
</gene>
<comment type="caution">
    <text evidence="2">The sequence shown here is derived from an EMBL/GenBank/DDBJ whole genome shotgun (WGS) entry which is preliminary data.</text>
</comment>
<dbReference type="RefSeq" id="WP_230739947.1">
    <property type="nucleotide sequence ID" value="NZ_JAJNDB010000009.1"/>
</dbReference>